<name>A0A7W7GKA8_9ACTN</name>
<dbReference type="Proteomes" id="UP000565089">
    <property type="component" value="Unassembled WGS sequence"/>
</dbReference>
<evidence type="ECO:0000256" key="1">
    <source>
        <dbReference type="SAM" id="Phobius"/>
    </source>
</evidence>
<gene>
    <name evidence="2" type="ORF">BJ965_007093</name>
</gene>
<accession>A0A7W7GKA8</accession>
<reference evidence="2 3" key="1">
    <citation type="submission" date="2020-08" db="EMBL/GenBank/DDBJ databases">
        <title>Sequencing the genomes of 1000 actinobacteria strains.</title>
        <authorList>
            <person name="Klenk H.-P."/>
        </authorList>
    </citation>
    <scope>NUCLEOTIDE SEQUENCE [LARGE SCALE GENOMIC DNA]</scope>
    <source>
        <strain evidence="2 3">DSM 40483</strain>
    </source>
</reference>
<evidence type="ECO:0000313" key="2">
    <source>
        <dbReference type="EMBL" id="MBB4717211.1"/>
    </source>
</evidence>
<protein>
    <submittedName>
        <fullName evidence="2">Mg/Co/Ni transporter MgtE</fullName>
    </submittedName>
</protein>
<comment type="caution">
    <text evidence="2">The sequence shown here is derived from an EMBL/GenBank/DDBJ whole genome shotgun (WGS) entry which is preliminary data.</text>
</comment>
<dbReference type="EMBL" id="JACHMS010000001">
    <property type="protein sequence ID" value="MBB4717211.1"/>
    <property type="molecule type" value="Genomic_DNA"/>
</dbReference>
<keyword evidence="1" id="KW-1133">Transmembrane helix</keyword>
<feature type="transmembrane region" description="Helical" evidence="1">
    <location>
        <begin position="26"/>
        <end position="49"/>
    </location>
</feature>
<dbReference type="AlphaFoldDB" id="A0A7W7GKA8"/>
<keyword evidence="3" id="KW-1185">Reference proteome</keyword>
<organism evidence="2 3">
    <name type="scientific">Streptomyces luteogriseus</name>
    <dbReference type="NCBI Taxonomy" id="68233"/>
    <lineage>
        <taxon>Bacteria</taxon>
        <taxon>Bacillati</taxon>
        <taxon>Actinomycetota</taxon>
        <taxon>Actinomycetes</taxon>
        <taxon>Kitasatosporales</taxon>
        <taxon>Streptomycetaceae</taxon>
        <taxon>Streptomyces</taxon>
    </lineage>
</organism>
<evidence type="ECO:0000313" key="3">
    <source>
        <dbReference type="Proteomes" id="UP000565089"/>
    </source>
</evidence>
<feature type="transmembrane region" description="Helical" evidence="1">
    <location>
        <begin position="142"/>
        <end position="166"/>
    </location>
</feature>
<dbReference type="PANTHER" id="PTHR42305:SF1">
    <property type="entry name" value="MEMBRANE PROTEIN RV1733C-RELATED"/>
    <property type="match status" value="1"/>
</dbReference>
<dbReference type="PANTHER" id="PTHR42305">
    <property type="entry name" value="MEMBRANE PROTEIN RV1733C-RELATED"/>
    <property type="match status" value="1"/>
</dbReference>
<proteinExistence type="predicted"/>
<keyword evidence="1" id="KW-0472">Membrane</keyword>
<dbReference type="InterPro" id="IPR039708">
    <property type="entry name" value="MT1774/Rv1733c-like"/>
</dbReference>
<sequence length="194" mass="21408">MTPSTTVRRSHLWRWRRSPLRRREDVLEAWILLAVWLVTAVAGPVAGVLSARATVDSLARQRAERRPATAVLVREAPRGFVSGEVAIDHVITTVRWTAADGTSHTGRTRVNAGLKAGERVAVWMDREDRLTTEPQTPGQADIVATFMGAAAFLGVATAAAAGFYAARVVLDRRRSRAWEAEWRKQGSRWGRASN</sequence>
<keyword evidence="1" id="KW-0812">Transmembrane</keyword>
<dbReference type="GeneID" id="95799039"/>
<dbReference type="RefSeq" id="WP_184914968.1">
    <property type="nucleotide sequence ID" value="NZ_JACHMS010000001.1"/>
</dbReference>